<dbReference type="PANTHER" id="PTHR43464">
    <property type="entry name" value="METHYLTRANSFERASE"/>
    <property type="match status" value="1"/>
</dbReference>
<sequence>MQIDTKKWLTDISRHPEEVEREYDGISHSYDAELEAKGYLAHKHAATLIASHIPNRKSRLLEAGCGTGLVGQELAKRGFSNVTGMDISALCLKEADAKGVYIGTVKHNLLERFPFADGGFDAIVCVGVFSRFDVTRIKGIVTEFARVVKEEGKIIFSHREDLITPSLHEVLDGIEAIEIEEVTAPLPYFSMDEHYKDIDIRFFILEKRIGSPKD</sequence>
<dbReference type="GO" id="GO:0032259">
    <property type="term" value="P:methylation"/>
    <property type="evidence" value="ECO:0007669"/>
    <property type="project" value="UniProtKB-KW"/>
</dbReference>
<dbReference type="Gene3D" id="3.40.50.150">
    <property type="entry name" value="Vaccinia Virus protein VP39"/>
    <property type="match status" value="1"/>
</dbReference>
<keyword evidence="3" id="KW-0949">S-adenosyl-L-methionine</keyword>
<accession>A0A451BQ83</accession>
<dbReference type="PANTHER" id="PTHR43464:SF19">
    <property type="entry name" value="UBIQUINONE BIOSYNTHESIS O-METHYLTRANSFERASE, MITOCHONDRIAL"/>
    <property type="match status" value="1"/>
</dbReference>
<dbReference type="EMBL" id="CAADHB010000115">
    <property type="protein sequence ID" value="VFK80443.1"/>
    <property type="molecule type" value="Genomic_DNA"/>
</dbReference>
<reference evidence="5" key="1">
    <citation type="submission" date="2019-02" db="EMBL/GenBank/DDBJ databases">
        <authorList>
            <person name="Gruber-Vodicka R. H."/>
            <person name="Seah K. B. B."/>
        </authorList>
    </citation>
    <scope>NUCLEOTIDE SEQUENCE</scope>
    <source>
        <strain evidence="5">BECK_S127</strain>
    </source>
</reference>
<keyword evidence="1 5" id="KW-0489">Methyltransferase</keyword>
<dbReference type="InterPro" id="IPR029063">
    <property type="entry name" value="SAM-dependent_MTases_sf"/>
</dbReference>
<dbReference type="CDD" id="cd02440">
    <property type="entry name" value="AdoMet_MTases"/>
    <property type="match status" value="1"/>
</dbReference>
<organism evidence="5">
    <name type="scientific">Candidatus Kentrum sp. SD</name>
    <dbReference type="NCBI Taxonomy" id="2126332"/>
    <lineage>
        <taxon>Bacteria</taxon>
        <taxon>Pseudomonadati</taxon>
        <taxon>Pseudomonadota</taxon>
        <taxon>Gammaproteobacteria</taxon>
        <taxon>Candidatus Kentrum</taxon>
    </lineage>
</organism>
<protein>
    <submittedName>
        <fullName evidence="5">Methyltransferase domain-containing protein</fullName>
    </submittedName>
</protein>
<evidence type="ECO:0000256" key="3">
    <source>
        <dbReference type="ARBA" id="ARBA00022691"/>
    </source>
</evidence>
<feature type="domain" description="Methyltransferase" evidence="4">
    <location>
        <begin position="61"/>
        <end position="152"/>
    </location>
</feature>
<dbReference type="InterPro" id="IPR041698">
    <property type="entry name" value="Methyltransf_25"/>
</dbReference>
<proteinExistence type="predicted"/>
<dbReference type="Pfam" id="PF13649">
    <property type="entry name" value="Methyltransf_25"/>
    <property type="match status" value="1"/>
</dbReference>
<evidence type="ECO:0000313" key="5">
    <source>
        <dbReference type="EMBL" id="VFK80443.1"/>
    </source>
</evidence>
<evidence type="ECO:0000256" key="2">
    <source>
        <dbReference type="ARBA" id="ARBA00022679"/>
    </source>
</evidence>
<evidence type="ECO:0000259" key="4">
    <source>
        <dbReference type="Pfam" id="PF13649"/>
    </source>
</evidence>
<dbReference type="SUPFAM" id="SSF53335">
    <property type="entry name" value="S-adenosyl-L-methionine-dependent methyltransferases"/>
    <property type="match status" value="1"/>
</dbReference>
<dbReference type="GO" id="GO:0008168">
    <property type="term" value="F:methyltransferase activity"/>
    <property type="evidence" value="ECO:0007669"/>
    <property type="project" value="UniProtKB-KW"/>
</dbReference>
<dbReference type="AlphaFoldDB" id="A0A451BQ83"/>
<keyword evidence="2 5" id="KW-0808">Transferase</keyword>
<gene>
    <name evidence="5" type="ORF">BECKSD772D_GA0070982_11156</name>
</gene>
<name>A0A451BQ83_9GAMM</name>
<evidence type="ECO:0000256" key="1">
    <source>
        <dbReference type="ARBA" id="ARBA00022603"/>
    </source>
</evidence>